<sequence>MFLPNRIGKPISVICIIGMAEDFSVSNVYNVYLGNQPYTYPTDNKADVANTDKVNTGWHVIPNMLWRHFITPGQWASLIIGYEAYHVEKISCTLFNMVPMTTQLAIQGNTLFTAFNNTIYAMGYTDELYETSWENWVDTDIINNYGVNLAWKEGLNYNVGQTTTRINQWPVYLWRYSNSRTSSQQTWANESSRPGSGDGCWPAGTSGTNWPSGCFWDPLNMPDKIQELRPGKNAMTFTWNCHPTDENIWFNLDGLASWYPWTPTGPYTLNRPETIKLSSTCDPDQMATKYQHSPTVNDYTIPNLAMQPLVPCSWWWQEISKSIIGDHNPIKQPDMRFPGTEAEQYKYPPHQWFTKLIPIFNDSGTHIDVTALVSCKVSLHLKVKKRRSAYYAPTWGPFPWRNVYSAQTQYQVFQPAMVRYRTGGMRRTWQNRAQEYGQNYTTTGHPREDPYLATTNIVSSGTGIACTSITTTTAVPRDVHAKGNDLQITFSTGTTPTPIAPKRRANRVQTVETDLAIKDLTFFPHLTDSQL</sequence>
<organism evidence="1">
    <name type="scientific">Ara ararauna Chaphamaparvovirus</name>
    <dbReference type="NCBI Taxonomy" id="2794484"/>
    <lineage>
        <taxon>Viruses</taxon>
        <taxon>Monodnaviria</taxon>
        <taxon>Shotokuvirae</taxon>
        <taxon>Cossaviricota</taxon>
        <taxon>Quintoviricetes</taxon>
        <taxon>Piccovirales</taxon>
        <taxon>Parvoviridae</taxon>
        <taxon>Hamaparvovirinae</taxon>
        <taxon>Chaphamaparvovirus</taxon>
    </lineage>
</organism>
<reference evidence="1" key="2">
    <citation type="journal article" date="2022" name="Gigascience">
        <title>Parvovirus dark matter in the cloaca of wild birds.</title>
        <authorList>
            <person name="Dai Z."/>
            <person name="Wang H."/>
            <person name="Wu H."/>
            <person name="Zhang Q."/>
            <person name="Ji L."/>
            <person name="Wang X."/>
            <person name="Shen Q."/>
            <person name="Yang S."/>
            <person name="Ma X."/>
            <person name="Shan T."/>
            <person name="Zhang W."/>
        </authorList>
    </citation>
    <scope>NUCLEOTIDE SEQUENCE</scope>
    <source>
        <strain evidence="1">Par082par01</strain>
    </source>
</reference>
<dbReference type="EMBL" id="MW046569">
    <property type="protein sequence ID" value="QTE04011.1"/>
    <property type="molecule type" value="Genomic_DNA"/>
</dbReference>
<reference evidence="1" key="1">
    <citation type="submission" date="2020-09" db="EMBL/GenBank/DDBJ databases">
        <authorList>
            <person name="Dai Z."/>
            <person name="Yang S."/>
            <person name="Zhang W."/>
        </authorList>
    </citation>
    <scope>NUCLEOTIDE SEQUENCE</scope>
    <source>
        <strain evidence="1">Par082par01</strain>
    </source>
</reference>
<protein>
    <submittedName>
        <fullName evidence="1">Capsid protein</fullName>
    </submittedName>
</protein>
<proteinExistence type="predicted"/>
<name>A0A8A4XCP3_9VIRU</name>
<evidence type="ECO:0000313" key="1">
    <source>
        <dbReference type="EMBL" id="QTE04011.1"/>
    </source>
</evidence>
<accession>A0A8A4XCP3</accession>